<reference evidence="1 2" key="1">
    <citation type="submission" date="2021-11" db="EMBL/GenBank/DDBJ databases">
        <title>Draft genome sequence of Paenibacillus profundus YoMME, a new Gram-positive bacteria with exoelectrogenic properties.</title>
        <authorList>
            <person name="Hubenova Y."/>
            <person name="Hubenova E."/>
            <person name="Manasiev Y."/>
            <person name="Peykov S."/>
            <person name="Mitov M."/>
        </authorList>
    </citation>
    <scope>NUCLEOTIDE SEQUENCE [LARGE SCALE GENOMIC DNA]</scope>
    <source>
        <strain evidence="1 2">YoMME</strain>
    </source>
</reference>
<gene>
    <name evidence="1" type="ORF">LQV63_02440</name>
</gene>
<dbReference type="RefSeq" id="WP_233695498.1">
    <property type="nucleotide sequence ID" value="NZ_JAJNBZ010000001.1"/>
</dbReference>
<keyword evidence="2" id="KW-1185">Reference proteome</keyword>
<dbReference type="Proteomes" id="UP001199916">
    <property type="component" value="Unassembled WGS sequence"/>
</dbReference>
<comment type="caution">
    <text evidence="1">The sequence shown here is derived from an EMBL/GenBank/DDBJ whole genome shotgun (WGS) entry which is preliminary data.</text>
</comment>
<evidence type="ECO:0000313" key="2">
    <source>
        <dbReference type="Proteomes" id="UP001199916"/>
    </source>
</evidence>
<evidence type="ECO:0000313" key="1">
    <source>
        <dbReference type="EMBL" id="MCE5168180.1"/>
    </source>
</evidence>
<dbReference type="Pfam" id="PF01904">
    <property type="entry name" value="DUF72"/>
    <property type="match status" value="1"/>
</dbReference>
<dbReference type="Gene3D" id="3.20.20.410">
    <property type="entry name" value="Protein of unknown function UPF0759"/>
    <property type="match status" value="1"/>
</dbReference>
<proteinExistence type="predicted"/>
<dbReference type="SUPFAM" id="SSF117396">
    <property type="entry name" value="TM1631-like"/>
    <property type="match status" value="1"/>
</dbReference>
<dbReference type="InterPro" id="IPR036520">
    <property type="entry name" value="UPF0759_sf"/>
</dbReference>
<protein>
    <submittedName>
        <fullName evidence="1">DUF72 domain-containing protein</fullName>
    </submittedName>
</protein>
<dbReference type="PANTHER" id="PTHR30348:SF13">
    <property type="entry name" value="UPF0759 PROTEIN YUNF"/>
    <property type="match status" value="1"/>
</dbReference>
<accession>A0ABS8YCV5</accession>
<organism evidence="1 2">
    <name type="scientific">Paenibacillus profundus</name>
    <dbReference type="NCBI Taxonomy" id="1173085"/>
    <lineage>
        <taxon>Bacteria</taxon>
        <taxon>Bacillati</taxon>
        <taxon>Bacillota</taxon>
        <taxon>Bacilli</taxon>
        <taxon>Bacillales</taxon>
        <taxon>Paenibacillaceae</taxon>
        <taxon>Paenibacillus</taxon>
    </lineage>
</organism>
<dbReference type="InterPro" id="IPR002763">
    <property type="entry name" value="DUF72"/>
</dbReference>
<name>A0ABS8YCV5_9BACL</name>
<dbReference type="PANTHER" id="PTHR30348">
    <property type="entry name" value="UNCHARACTERIZED PROTEIN YECE"/>
    <property type="match status" value="1"/>
</dbReference>
<sequence>MPFNENELNTEQRIQIGLAGWGDHDAIYEPGTKANEKLGVYGSHFPLVELDSSFYAVPTPERMISWSEQTPEQFGFIVKAYQGMTGHSRGKIPFDDAKTMFMVFRDAAETLCAEGKLKAVLFQYPPWFNCARKHVEILRRTREWMDGLPLALEFRHQSWFAPDMRERTLAFMREEGWIHSVCDEPQVGEGSVPTVLEPTHDGATMVRLHGRNDSGWQSSSQPNWREVRYLYRYSEQELTEWKQHLHILLQSTKQCWVIFNNNSGGDAASNAKQLMKLLHMNVPPMPLEQMTLFE</sequence>
<dbReference type="EMBL" id="JAJNBZ010000001">
    <property type="protein sequence ID" value="MCE5168180.1"/>
    <property type="molecule type" value="Genomic_DNA"/>
</dbReference>